<protein>
    <submittedName>
        <fullName evidence="3">Uncharacterized protein</fullName>
    </submittedName>
</protein>
<name>A0A0Q9YZX6_9GAMM</name>
<comment type="caution">
    <text evidence="3">The sequence shown here is derived from an EMBL/GenBank/DDBJ whole genome shotgun (WGS) entry which is preliminary data.</text>
</comment>
<feature type="region of interest" description="Disordered" evidence="2">
    <location>
        <begin position="324"/>
        <end position="343"/>
    </location>
</feature>
<evidence type="ECO:0000313" key="3">
    <source>
        <dbReference type="EMBL" id="KRG21763.1"/>
    </source>
</evidence>
<dbReference type="AlphaFoldDB" id="A0A0Q9YZX6"/>
<dbReference type="EMBL" id="LKAJ01000003">
    <property type="protein sequence ID" value="KRG21763.1"/>
    <property type="molecule type" value="Genomic_DNA"/>
</dbReference>
<feature type="coiled-coil region" evidence="1">
    <location>
        <begin position="369"/>
        <end position="403"/>
    </location>
</feature>
<accession>A0A0Q9YZX6</accession>
<proteinExistence type="predicted"/>
<feature type="compositionally biased region" description="Low complexity" evidence="2">
    <location>
        <begin position="278"/>
        <end position="287"/>
    </location>
</feature>
<reference evidence="3" key="1">
    <citation type="submission" date="2015-09" db="EMBL/GenBank/DDBJ databases">
        <title>Draft Genome Sequences of Two Novel Amoeba-resistant Intranuclear Bacteria, Candidatus Berkiella cookevillensis and Candidatus Berkiella aquae.</title>
        <authorList>
            <person name="Mehari Y.T."/>
            <person name="Arivett B.A."/>
            <person name="Farone A.L."/>
            <person name="Gunderson J.H."/>
            <person name="Farone M.B."/>
        </authorList>
    </citation>
    <scope>NUCLEOTIDE SEQUENCE [LARGE SCALE GENOMIC DNA]</scope>
    <source>
        <strain evidence="3">HT99</strain>
    </source>
</reference>
<feature type="compositionally biased region" description="Basic and acidic residues" evidence="2">
    <location>
        <begin position="324"/>
        <end position="333"/>
    </location>
</feature>
<organism evidence="3">
    <name type="scientific">Candidatus Berkiella aquae</name>
    <dbReference type="NCBI Taxonomy" id="295108"/>
    <lineage>
        <taxon>Bacteria</taxon>
        <taxon>Pseudomonadati</taxon>
        <taxon>Pseudomonadota</taxon>
        <taxon>Gammaproteobacteria</taxon>
        <taxon>Candidatus Berkiellales</taxon>
        <taxon>Candidatus Berkiellaceae</taxon>
        <taxon>Candidatus Berkiella</taxon>
    </lineage>
</organism>
<evidence type="ECO:0000256" key="1">
    <source>
        <dbReference type="SAM" id="Coils"/>
    </source>
</evidence>
<gene>
    <name evidence="3" type="ORF">HT99x_00955</name>
</gene>
<keyword evidence="1" id="KW-0175">Coiled coil</keyword>
<feature type="region of interest" description="Disordered" evidence="2">
    <location>
        <begin position="268"/>
        <end position="293"/>
    </location>
</feature>
<feature type="coiled-coil region" evidence="1">
    <location>
        <begin position="90"/>
        <end position="200"/>
    </location>
</feature>
<evidence type="ECO:0000256" key="2">
    <source>
        <dbReference type="SAM" id="MobiDB-lite"/>
    </source>
</evidence>
<sequence>MVHCPHDKNEKIVWWFMTDRYNIYDWVGDRSKDRLRQLLSKYDIKVDETKQNKQEILSQVLNTLQTAAEVFELKKIILTPDPLDKRYIEVQNQEKQYMEAMCNLAAKRKQIQRDINEAVSMFVIAEKMKEMHSIIRDLNKQESEAKFQMMQQAYQAAAQQMQQQLLDNLDRLEKQTYSDMLKHKANIDRLDKNIARLEALEKSVFKEGALETAEKQMELEFSDGTRVADIMTKEQAAKINEDYFLEKYQSEIELDNEIESTYKEIEQNRAQRNAPKVSSSSNSPTSNDTFLRGYRGAQGAFNSQEAIRTSQLDSEHQVLLKKLEGLKQKKEQNGKATPEQDTQLMKRIVQKNGISMSDANVKEFAKPAIEDYKSNAEKAREYRRQINDNKAEKAAELSQAKSKYDVYKDAGVKLNSKFEKDTSSIKMSKTDELFAMLNQPTQPNTSVRNKV</sequence>